<gene>
    <name evidence="4" type="ORF">DEM27_15740</name>
</gene>
<evidence type="ECO:0000259" key="2">
    <source>
        <dbReference type="Pfam" id="PF18145"/>
    </source>
</evidence>
<keyword evidence="1" id="KW-0812">Transmembrane</keyword>
<reference evidence="4 5" key="1">
    <citation type="submission" date="2018-05" db="EMBL/GenBank/DDBJ databases">
        <title>The draft genome of strain NS-104.</title>
        <authorList>
            <person name="Hang P."/>
            <person name="Jiang J."/>
        </authorList>
    </citation>
    <scope>NUCLEOTIDE SEQUENCE [LARGE SCALE GENOMIC DNA]</scope>
    <source>
        <strain evidence="4 5">NS-104</strain>
    </source>
</reference>
<keyword evidence="1" id="KW-1133">Transmembrane helix</keyword>
<dbReference type="AlphaFoldDB" id="A0A2U2DQC0"/>
<dbReference type="EMBL" id="QFBC01000006">
    <property type="protein sequence ID" value="PWE55500.1"/>
    <property type="molecule type" value="Genomic_DNA"/>
</dbReference>
<feature type="transmembrane region" description="Helical" evidence="1">
    <location>
        <begin position="25"/>
        <end position="44"/>
    </location>
</feature>
<dbReference type="Proteomes" id="UP000245252">
    <property type="component" value="Unassembled WGS sequence"/>
</dbReference>
<dbReference type="Pfam" id="PF18303">
    <property type="entry name" value="Saf_2TM"/>
    <property type="match status" value="1"/>
</dbReference>
<comment type="caution">
    <text evidence="4">The sequence shown here is derived from an EMBL/GenBank/DDBJ whole genome shotgun (WGS) entry which is preliminary data.</text>
</comment>
<keyword evidence="1" id="KW-0472">Membrane</keyword>
<dbReference type="Pfam" id="PF18145">
    <property type="entry name" value="SAVED"/>
    <property type="match status" value="1"/>
</dbReference>
<evidence type="ECO:0000259" key="3">
    <source>
        <dbReference type="Pfam" id="PF18303"/>
    </source>
</evidence>
<name>A0A2U2DQC0_9HYPH</name>
<evidence type="ECO:0000313" key="4">
    <source>
        <dbReference type="EMBL" id="PWE55500.1"/>
    </source>
</evidence>
<feature type="transmembrane region" description="Helical" evidence="1">
    <location>
        <begin position="66"/>
        <end position="87"/>
    </location>
</feature>
<dbReference type="NCBIfam" id="NF033611">
    <property type="entry name" value="SAVED"/>
    <property type="match status" value="1"/>
</dbReference>
<feature type="domain" description="SMODS-associated and fused to various effectors" evidence="2">
    <location>
        <begin position="160"/>
        <end position="346"/>
    </location>
</feature>
<accession>A0A2U2DQC0</accession>
<evidence type="ECO:0000313" key="5">
    <source>
        <dbReference type="Proteomes" id="UP000245252"/>
    </source>
</evidence>
<keyword evidence="5" id="KW-1185">Reference proteome</keyword>
<proteinExistence type="predicted"/>
<protein>
    <submittedName>
        <fullName evidence="4">2-methylthioadenine synthetase</fullName>
    </submittedName>
</protein>
<dbReference type="RefSeq" id="WP_109459199.1">
    <property type="nucleotide sequence ID" value="NZ_QFBC01000006.1"/>
</dbReference>
<sequence>MNRETIDWAFREFIRFLLRPKGFEVRIAAGCVAVLVVLLGWNFVVKATAPEGYSIEVGSTNAIPEWVQWPLVAIFSAIFVFCVFMGWRRSTRENELRNRKKVIVIEGRGLREDDGSPLTEAVPADIVGNRIGVLLDLRQRKDGIVVDPEELLLDVDSTRKQVQQHAKHGDSRDVTLVYGGLTPVPFTFLSGVVFDDEGRIVVMDWDRTLEAWRSLDSHDDGQRFEVEGLDDTGGAREVVLAVSVSYQVRPENIATTFSHPVIRMTMPDLTSSHWSQAKQNALATQFFEVAKLLEAKGVSTIHLLLAGQNSVVFNLGRRYDKRNLPDVIVYQYEGDNPKRFPWGVRMPVRGQRVPSIVRT</sequence>
<organism evidence="4 5">
    <name type="scientific">Metarhizobium album</name>
    <dbReference type="NCBI Taxonomy" id="2182425"/>
    <lineage>
        <taxon>Bacteria</taxon>
        <taxon>Pseudomonadati</taxon>
        <taxon>Pseudomonadota</taxon>
        <taxon>Alphaproteobacteria</taxon>
        <taxon>Hyphomicrobiales</taxon>
        <taxon>Rhizobiaceae</taxon>
        <taxon>Metarhizobium</taxon>
    </lineage>
</organism>
<evidence type="ECO:0000256" key="1">
    <source>
        <dbReference type="SAM" id="Phobius"/>
    </source>
</evidence>
<feature type="domain" description="SAVED-fused 2TM effector" evidence="3">
    <location>
        <begin position="6"/>
        <end position="150"/>
    </location>
</feature>
<dbReference type="InterPro" id="IPR041167">
    <property type="entry name" value="Saf_2TM"/>
</dbReference>
<dbReference type="InterPro" id="IPR040836">
    <property type="entry name" value="SAVED"/>
</dbReference>